<dbReference type="RefSeq" id="WP_072624247.1">
    <property type="nucleotide sequence ID" value="NZ_CP013290.1"/>
</dbReference>
<proteinExistence type="predicted"/>
<accession>A0A1L3MFK2</accession>
<sequence length="361" mass="39630">MKLFPHRALNEDHVEWGEWRVVTSDSSEVLQDHLKGWDYQQDLNLQVECQLNVTAACQQLQVDAEELVFLATVDCASTSQRFLGSVSPTSAARLRQVESDYEGWERWSGAAGEYYLGFWEEGGTWAVTDAADVVLEESPTRDNALEVLMGIDSGSSESWQTLTCQVAIPRETVAKSLDMSVQFIVTPRLSAEHAPGARVLIGPGKRTHLEGDGARFPTEPVSFNAMKWAPALWKVKFSFDSPDDSFSGAVRLFVNVDHAGASSLLDPQAPGGEVTRAFLRQDIVRVVLSTLAREARGSGSNLVPRERGDADDSVLGVANALAQQWLKLDVDEAVHLLERSPEDFDTRLQAAALDVGKKVFA</sequence>
<evidence type="ECO:0000313" key="2">
    <source>
        <dbReference type="Proteomes" id="UP000182938"/>
    </source>
</evidence>
<name>A0A1L3MFK2_9MICO</name>
<dbReference type="Proteomes" id="UP000182938">
    <property type="component" value="Chromosome"/>
</dbReference>
<keyword evidence="2" id="KW-1185">Reference proteome</keyword>
<evidence type="ECO:0000313" key="1">
    <source>
        <dbReference type="EMBL" id="APH01088.1"/>
    </source>
</evidence>
<organism evidence="1 2">
    <name type="scientific">Janibacter indicus</name>
    <dbReference type="NCBI Taxonomy" id="857417"/>
    <lineage>
        <taxon>Bacteria</taxon>
        <taxon>Bacillati</taxon>
        <taxon>Actinomycetota</taxon>
        <taxon>Actinomycetes</taxon>
        <taxon>Micrococcales</taxon>
        <taxon>Intrasporangiaceae</taxon>
        <taxon>Janibacter</taxon>
    </lineage>
</organism>
<gene>
    <name evidence="1" type="ORF">ASJ30_05665</name>
</gene>
<dbReference type="KEGG" id="jte:ASJ30_05665"/>
<protein>
    <submittedName>
        <fullName evidence="1">Uncharacterized protein</fullName>
    </submittedName>
</protein>
<reference evidence="1 2" key="1">
    <citation type="submission" date="2015-11" db="EMBL/GenBank/DDBJ databases">
        <authorList>
            <person name="Zhang Y."/>
            <person name="Guo Z."/>
        </authorList>
    </citation>
    <scope>NUCLEOTIDE SEQUENCE [LARGE SCALE GENOMIC DNA]</scope>
    <source>
        <strain evidence="1 2">YFY001</strain>
    </source>
</reference>
<dbReference type="AlphaFoldDB" id="A0A1L3MFK2"/>
<dbReference type="EMBL" id="CP013290">
    <property type="protein sequence ID" value="APH01088.1"/>
    <property type="molecule type" value="Genomic_DNA"/>
</dbReference>